<dbReference type="EMBL" id="AFYH01156724">
    <property type="status" value="NOT_ANNOTATED_CDS"/>
    <property type="molecule type" value="Genomic_DNA"/>
</dbReference>
<dbReference type="Gene3D" id="2.60.40.150">
    <property type="entry name" value="C2 domain"/>
    <property type="match status" value="1"/>
</dbReference>
<keyword evidence="2 4" id="KW-0175">Coiled coil</keyword>
<dbReference type="AlphaFoldDB" id="H3AVE0"/>
<accession>H3AVE0</accession>
<dbReference type="PANTHER" id="PTHR13076:SF5">
    <property type="entry name" value="COILED-COIL AND C2 DOMAIN-CONTAINING PROTEIN 1B"/>
    <property type="match status" value="1"/>
</dbReference>
<dbReference type="InterPro" id="IPR006608">
    <property type="entry name" value="CC2D1A/B_DM14"/>
</dbReference>
<feature type="domain" description="C2" evidence="6">
    <location>
        <begin position="692"/>
        <end position="832"/>
    </location>
</feature>
<dbReference type="EMBL" id="AFYH01156727">
    <property type="status" value="NOT_ANNOTATED_CDS"/>
    <property type="molecule type" value="Genomic_DNA"/>
</dbReference>
<evidence type="ECO:0000313" key="8">
    <source>
        <dbReference type="Proteomes" id="UP000008672"/>
    </source>
</evidence>
<dbReference type="Pfam" id="PF00168">
    <property type="entry name" value="C2"/>
    <property type="match status" value="1"/>
</dbReference>
<protein>
    <recommendedName>
        <fullName evidence="3">Coiled-coil and C2 domain-containing protein 1B</fullName>
    </recommendedName>
</protein>
<dbReference type="PROSITE" id="PS50004">
    <property type="entry name" value="C2"/>
    <property type="match status" value="1"/>
</dbReference>
<evidence type="ECO:0000256" key="3">
    <source>
        <dbReference type="ARBA" id="ARBA00068693"/>
    </source>
</evidence>
<name>H3AVE0_LATCH</name>
<dbReference type="HOGENOM" id="CLU_008808_1_0_1"/>
<dbReference type="OMA" id="NNNCPEY"/>
<feature type="region of interest" description="Disordered" evidence="5">
    <location>
        <begin position="111"/>
        <end position="134"/>
    </location>
</feature>
<dbReference type="PANTHER" id="PTHR13076">
    <property type="entry name" value="COILED-COIL AND C2 DOMAIN-CONTAINING PROTEIN 1-LIKE"/>
    <property type="match status" value="1"/>
</dbReference>
<evidence type="ECO:0000259" key="6">
    <source>
        <dbReference type="PROSITE" id="PS50004"/>
    </source>
</evidence>
<feature type="region of interest" description="Disordered" evidence="5">
    <location>
        <begin position="218"/>
        <end position="243"/>
    </location>
</feature>
<dbReference type="EMBL" id="AFYH01156729">
    <property type="status" value="NOT_ANNOTATED_CDS"/>
    <property type="molecule type" value="Genomic_DNA"/>
</dbReference>
<dbReference type="EMBL" id="AFYH01156733">
    <property type="status" value="NOT_ANNOTATED_CDS"/>
    <property type="molecule type" value="Genomic_DNA"/>
</dbReference>
<dbReference type="InterPro" id="IPR035892">
    <property type="entry name" value="C2_domain_sf"/>
</dbReference>
<evidence type="ECO:0000256" key="4">
    <source>
        <dbReference type="SAM" id="Coils"/>
    </source>
</evidence>
<dbReference type="Bgee" id="ENSLACG00000011982">
    <property type="expression patterns" value="Expressed in muscle tissue and 6 other cell types or tissues"/>
</dbReference>
<feature type="compositionally biased region" description="Low complexity" evidence="5">
    <location>
        <begin position="232"/>
        <end position="243"/>
    </location>
</feature>
<dbReference type="Pfam" id="PF21528">
    <property type="entry name" value="CC2D1A-B_DM14"/>
    <property type="match status" value="4"/>
</dbReference>
<dbReference type="InParanoid" id="H3AVE0"/>
<dbReference type="EMBL" id="AFYH01156725">
    <property type="status" value="NOT_ANNOTATED_CDS"/>
    <property type="molecule type" value="Genomic_DNA"/>
</dbReference>
<dbReference type="SMART" id="SM00685">
    <property type="entry name" value="DM14"/>
    <property type="match status" value="4"/>
</dbReference>
<evidence type="ECO:0000256" key="1">
    <source>
        <dbReference type="ARBA" id="ARBA00010672"/>
    </source>
</evidence>
<dbReference type="InterPro" id="IPR000008">
    <property type="entry name" value="C2_dom"/>
</dbReference>
<reference evidence="7" key="2">
    <citation type="submission" date="2025-08" db="UniProtKB">
        <authorList>
            <consortium name="Ensembl"/>
        </authorList>
    </citation>
    <scope>IDENTIFICATION</scope>
</reference>
<dbReference type="EMBL" id="AFYH01156731">
    <property type="status" value="NOT_ANNOTATED_CDS"/>
    <property type="molecule type" value="Genomic_DNA"/>
</dbReference>
<evidence type="ECO:0000313" key="7">
    <source>
        <dbReference type="Ensembl" id="ENSLACP00000013611.1"/>
    </source>
</evidence>
<dbReference type="EMBL" id="AFYH01156730">
    <property type="status" value="NOT_ANNOTATED_CDS"/>
    <property type="molecule type" value="Genomic_DNA"/>
</dbReference>
<dbReference type="SUPFAM" id="SSF49562">
    <property type="entry name" value="C2 domain (Calcium/lipid-binding domain, CaLB)"/>
    <property type="match status" value="1"/>
</dbReference>
<feature type="compositionally biased region" description="Acidic residues" evidence="5">
    <location>
        <begin position="111"/>
        <end position="122"/>
    </location>
</feature>
<sequence>MLGKKNKKDPQAKGQGAAVAKQLGLFVDFNPEEMALGMDSDGDDGDLEMELAALTGKKAAAKPKAKGKTPLPMADIEKMAEDCMKDIDEDDNDEDLENDEDLLAELQEVVGEEEEGENEMETTESPGIANQPPTQMVHPVTEVESKLMSPACGLQKTLEDRIEMYKASISNAKEAGETSKVRRYERGLKTLETMLVSVKKGKKINEEEIPPLVAVGKSVSTVPQPGKEQSENTEVASASEAETSDDAVASLEKALQPLLESHLKDGIVMVLKHFAGSDNVETRVLLISRQKEYKLAALKAKQEGDIEKARKYLKIGKKFDAVIGALDNGQPIDLANMPPAPGDLDAPEKLPSSSTLTKPAPVETSELLGTAIPSAPAASDVLEALQQRLEKYKSAAAQAKAAGDDRKGRMHERIAKVINREVKSSGRGNKNKICHLKKCVGFPPIPGIEGSGGDQGIIGVLEAASKLANTEAKEEEDAEDDEPPVAKKPVHHHEKPVQLVTPMPAAPSVEKSPKEVKKNVSASPLLIAREEKLTPQMQLSSTAQQQLEFLQKRKKQYMKAAVQAKQKNDREQAKLYLRTAKGFDPMIEAVENGKAIDISKVPSPPTDEDDDDFILVHHKDVVMSQKTEEVYLQLAKLLKEQYEKCMQYSKQFTHLGNVVETTRFRPVVGEIKNLFEISCYEIQNVSAEAMATPPLSYFFCDANLLFLMTQTSLFLNRFCLFHARGPSFPAPTRVALNDLDAFVKFEFPYPSTEQPQKNKTSVIKNTNCPEYNQSFTLTINRNHRGFRRAIQTKGIKFELFHKGGFLRSDKPVGTAQLKLERLETVCEIREILEVFESRKATGGKLEVRVRLREPLSGQDIQTVTERWLILEQNKKK</sequence>
<dbReference type="InterPro" id="IPR037772">
    <property type="entry name" value="C2_Freud"/>
</dbReference>
<dbReference type="EMBL" id="AFYH01156726">
    <property type="status" value="NOT_ANNOTATED_CDS"/>
    <property type="molecule type" value="Genomic_DNA"/>
</dbReference>
<feature type="coiled-coil region" evidence="4">
    <location>
        <begin position="540"/>
        <end position="574"/>
    </location>
</feature>
<dbReference type="EMBL" id="AFYH01156732">
    <property type="status" value="NOT_ANNOTATED_CDS"/>
    <property type="molecule type" value="Genomic_DNA"/>
</dbReference>
<gene>
    <name evidence="7" type="primary">CC2D1B</name>
</gene>
<dbReference type="Proteomes" id="UP000008672">
    <property type="component" value="Unassembled WGS sequence"/>
</dbReference>
<comment type="similarity">
    <text evidence="1">Belongs to the CC2D1 family.</text>
</comment>
<dbReference type="GeneTree" id="ENSGT00390000009595"/>
<dbReference type="EMBL" id="AFYH01156728">
    <property type="status" value="NOT_ANNOTATED_CDS"/>
    <property type="molecule type" value="Genomic_DNA"/>
</dbReference>
<reference evidence="7" key="3">
    <citation type="submission" date="2025-09" db="UniProtKB">
        <authorList>
            <consortium name="Ensembl"/>
        </authorList>
    </citation>
    <scope>IDENTIFICATION</scope>
</reference>
<feature type="region of interest" description="Disordered" evidence="5">
    <location>
        <begin position="337"/>
        <end position="357"/>
    </location>
</feature>
<feature type="region of interest" description="Disordered" evidence="5">
    <location>
        <begin position="468"/>
        <end position="495"/>
    </location>
</feature>
<dbReference type="Ensembl" id="ENSLACT00000013707.1">
    <property type="protein sequence ID" value="ENSLACP00000013611.1"/>
    <property type="gene ID" value="ENSLACG00000011982.1"/>
</dbReference>
<keyword evidence="8" id="KW-1185">Reference proteome</keyword>
<dbReference type="eggNOG" id="KOG3837">
    <property type="taxonomic scope" value="Eukaryota"/>
</dbReference>
<dbReference type="SMART" id="SM00239">
    <property type="entry name" value="C2"/>
    <property type="match status" value="1"/>
</dbReference>
<dbReference type="CDD" id="cd08690">
    <property type="entry name" value="C2_Freud-1"/>
    <property type="match status" value="1"/>
</dbReference>
<proteinExistence type="inferred from homology"/>
<dbReference type="STRING" id="7897.ENSLACP00000013611"/>
<evidence type="ECO:0000256" key="5">
    <source>
        <dbReference type="SAM" id="MobiDB-lite"/>
    </source>
</evidence>
<reference evidence="8" key="1">
    <citation type="submission" date="2011-08" db="EMBL/GenBank/DDBJ databases">
        <title>The draft genome of Latimeria chalumnae.</title>
        <authorList>
            <person name="Di Palma F."/>
            <person name="Alfoldi J."/>
            <person name="Johnson J."/>
            <person name="Berlin A."/>
            <person name="Gnerre S."/>
            <person name="Jaffe D."/>
            <person name="MacCallum I."/>
            <person name="Young S."/>
            <person name="Walker B.J."/>
            <person name="Lander E."/>
            <person name="Lindblad-Toh K."/>
        </authorList>
    </citation>
    <scope>NUCLEOTIDE SEQUENCE [LARGE SCALE GENOMIC DNA]</scope>
    <source>
        <strain evidence="8">Wild caught</strain>
    </source>
</reference>
<dbReference type="InterPro" id="IPR039725">
    <property type="entry name" value="CC2D1A/B"/>
</dbReference>
<dbReference type="GO" id="GO:0001227">
    <property type="term" value="F:DNA-binding transcription repressor activity, RNA polymerase II-specific"/>
    <property type="evidence" value="ECO:0007669"/>
    <property type="project" value="InterPro"/>
</dbReference>
<organism evidence="7 8">
    <name type="scientific">Latimeria chalumnae</name>
    <name type="common">Coelacanth</name>
    <dbReference type="NCBI Taxonomy" id="7897"/>
    <lineage>
        <taxon>Eukaryota</taxon>
        <taxon>Metazoa</taxon>
        <taxon>Chordata</taxon>
        <taxon>Craniata</taxon>
        <taxon>Vertebrata</taxon>
        <taxon>Euteleostomi</taxon>
        <taxon>Coelacanthiformes</taxon>
        <taxon>Coelacanthidae</taxon>
        <taxon>Latimeria</taxon>
    </lineage>
</organism>
<feature type="compositionally biased region" description="Acidic residues" evidence="5">
    <location>
        <begin position="473"/>
        <end position="483"/>
    </location>
</feature>
<evidence type="ECO:0000256" key="2">
    <source>
        <dbReference type="ARBA" id="ARBA00023054"/>
    </source>
</evidence>
<dbReference type="FunFam" id="2.60.40.150:FF:000104">
    <property type="entry name" value="coiled-coil and C2 domain-containing protein 1B"/>
    <property type="match status" value="1"/>
</dbReference>